<protein>
    <submittedName>
        <fullName evidence="5">Predicted dehydrogenase</fullName>
    </submittedName>
</protein>
<evidence type="ECO:0000313" key="5">
    <source>
        <dbReference type="EMBL" id="SDO36338.1"/>
    </source>
</evidence>
<sequence length="307" mass="32840">MVEPASRRADVETVAVAARRSGVARVLADRWGIPVAYDRYQDLLQDPAVDAVYISNAASDHARWSVAALDAGKHVLVEKPAATTVRQAEEMAAAARRSGRRLLEAFHYRHHPLFAAVSAIARRANGGEIRHMSSVIIGHRPFEEKSVLHDPVVGGGALSHSGCYAVHWMRTLAGEEPVVVGATAERNPAGGDLSSIVDLAFPGGATGRIVSSFARDRDASDGPELAIDFGRDRLEVAGLIVPHAGHSIREWRNGLMLGPRTVTGGSSYDHQLAAFVRTLNDPRAAELDAVDLVAGATVLERAYAAMR</sequence>
<dbReference type="Pfam" id="PF01408">
    <property type="entry name" value="GFO_IDH_MocA"/>
    <property type="match status" value="1"/>
</dbReference>
<evidence type="ECO:0000313" key="6">
    <source>
        <dbReference type="Proteomes" id="UP000198741"/>
    </source>
</evidence>
<dbReference type="AlphaFoldDB" id="A0A1H0IXX3"/>
<dbReference type="GO" id="GO:0000166">
    <property type="term" value="F:nucleotide binding"/>
    <property type="evidence" value="ECO:0007669"/>
    <property type="project" value="InterPro"/>
</dbReference>
<dbReference type="RefSeq" id="WP_231988331.1">
    <property type="nucleotide sequence ID" value="NZ_LT629710.1"/>
</dbReference>
<dbReference type="InterPro" id="IPR050984">
    <property type="entry name" value="Gfo/Idh/MocA_domain"/>
</dbReference>
<accession>A0A1H0IXX3</accession>
<evidence type="ECO:0000259" key="4">
    <source>
        <dbReference type="Pfam" id="PF22725"/>
    </source>
</evidence>
<dbReference type="STRING" id="1090615.SAMN04515671_0700"/>
<name>A0A1H0IXX3_9ACTN</name>
<evidence type="ECO:0000256" key="1">
    <source>
        <dbReference type="ARBA" id="ARBA00010928"/>
    </source>
</evidence>
<dbReference type="GO" id="GO:0016491">
    <property type="term" value="F:oxidoreductase activity"/>
    <property type="evidence" value="ECO:0007669"/>
    <property type="project" value="UniProtKB-KW"/>
</dbReference>
<dbReference type="Pfam" id="PF22725">
    <property type="entry name" value="GFO_IDH_MocA_C3"/>
    <property type="match status" value="1"/>
</dbReference>
<organism evidence="5 6">
    <name type="scientific">Nakamurella panacisegetis</name>
    <dbReference type="NCBI Taxonomy" id="1090615"/>
    <lineage>
        <taxon>Bacteria</taxon>
        <taxon>Bacillati</taxon>
        <taxon>Actinomycetota</taxon>
        <taxon>Actinomycetes</taxon>
        <taxon>Nakamurellales</taxon>
        <taxon>Nakamurellaceae</taxon>
        <taxon>Nakamurella</taxon>
    </lineage>
</organism>
<dbReference type="PANTHER" id="PTHR22604:SF105">
    <property type="entry name" value="TRANS-1,2-DIHYDROBENZENE-1,2-DIOL DEHYDROGENASE"/>
    <property type="match status" value="1"/>
</dbReference>
<dbReference type="Gene3D" id="3.30.360.10">
    <property type="entry name" value="Dihydrodipicolinate Reductase, domain 2"/>
    <property type="match status" value="1"/>
</dbReference>
<dbReference type="SUPFAM" id="SSF51735">
    <property type="entry name" value="NAD(P)-binding Rossmann-fold domains"/>
    <property type="match status" value="1"/>
</dbReference>
<reference evidence="5 6" key="1">
    <citation type="submission" date="2016-10" db="EMBL/GenBank/DDBJ databases">
        <authorList>
            <person name="de Groot N.N."/>
        </authorList>
    </citation>
    <scope>NUCLEOTIDE SEQUENCE [LARGE SCALE GENOMIC DNA]</scope>
    <source>
        <strain evidence="6">P4-7,KCTC 19426,CECT 7604</strain>
    </source>
</reference>
<evidence type="ECO:0000256" key="2">
    <source>
        <dbReference type="ARBA" id="ARBA00023002"/>
    </source>
</evidence>
<evidence type="ECO:0000259" key="3">
    <source>
        <dbReference type="Pfam" id="PF01408"/>
    </source>
</evidence>
<dbReference type="PANTHER" id="PTHR22604">
    <property type="entry name" value="OXIDOREDUCTASES"/>
    <property type="match status" value="1"/>
</dbReference>
<dbReference type="InterPro" id="IPR055170">
    <property type="entry name" value="GFO_IDH_MocA-like_dom"/>
</dbReference>
<comment type="similarity">
    <text evidence="1">Belongs to the Gfo/Idh/MocA family.</text>
</comment>
<dbReference type="SUPFAM" id="SSF55347">
    <property type="entry name" value="Glyceraldehyde-3-phosphate dehydrogenase-like, C-terminal domain"/>
    <property type="match status" value="1"/>
</dbReference>
<proteinExistence type="inferred from homology"/>
<keyword evidence="6" id="KW-1185">Reference proteome</keyword>
<gene>
    <name evidence="5" type="ORF">SAMN04515671_0700</name>
</gene>
<dbReference type="EMBL" id="LT629710">
    <property type="protein sequence ID" value="SDO36338.1"/>
    <property type="molecule type" value="Genomic_DNA"/>
</dbReference>
<dbReference type="Proteomes" id="UP000198741">
    <property type="component" value="Chromosome I"/>
</dbReference>
<dbReference type="InterPro" id="IPR000683">
    <property type="entry name" value="Gfo/Idh/MocA-like_OxRdtase_N"/>
</dbReference>
<keyword evidence="2" id="KW-0560">Oxidoreductase</keyword>
<feature type="domain" description="Gfo/Idh/MocA-like oxidoreductase N-terminal" evidence="3">
    <location>
        <begin position="9"/>
        <end position="104"/>
    </location>
</feature>
<feature type="domain" description="GFO/IDH/MocA-like oxidoreductase" evidence="4">
    <location>
        <begin position="119"/>
        <end position="231"/>
    </location>
</feature>
<dbReference type="InterPro" id="IPR036291">
    <property type="entry name" value="NAD(P)-bd_dom_sf"/>
</dbReference>
<dbReference type="Gene3D" id="3.40.50.720">
    <property type="entry name" value="NAD(P)-binding Rossmann-like Domain"/>
    <property type="match status" value="1"/>
</dbReference>